<proteinExistence type="predicted"/>
<feature type="region of interest" description="Disordered" evidence="1">
    <location>
        <begin position="1"/>
        <end position="89"/>
    </location>
</feature>
<feature type="compositionally biased region" description="Low complexity" evidence="1">
    <location>
        <begin position="50"/>
        <end position="67"/>
    </location>
</feature>
<feature type="compositionally biased region" description="Polar residues" evidence="1">
    <location>
        <begin position="32"/>
        <end position="49"/>
    </location>
</feature>
<evidence type="ECO:0000256" key="1">
    <source>
        <dbReference type="SAM" id="MobiDB-lite"/>
    </source>
</evidence>
<protein>
    <submittedName>
        <fullName evidence="2">Uncharacterized protein</fullName>
    </submittedName>
</protein>
<dbReference type="AlphaFoldDB" id="A0ABD3P3M7"/>
<sequence length="236" mass="26675">MQMAGRRVPNKAECDQANAAFQRQDYYDQYGPSPQSQWSNGGPQRSPMTSSPSWHHQQSPQQHQQAPNDIFHDHPSRRDEFRSSFPTPHYNEVTYSASERQLNYMCSNDGTPALQFSDFMHQGFTNPGKSFQRVGPMHDQIMGNWETTSKYGTITRGPNTLALTGSSSFTPLESHKPTDVINWFNTLGQVLEPLLAITPGMGLTKYDKMGRALHLLLASKLLPCMLTTIIQNWPMI</sequence>
<dbReference type="EMBL" id="JALLPJ020000789">
    <property type="protein sequence ID" value="KAL3782889.1"/>
    <property type="molecule type" value="Genomic_DNA"/>
</dbReference>
<comment type="caution">
    <text evidence="2">The sequence shown here is derived from an EMBL/GenBank/DDBJ whole genome shotgun (WGS) entry which is preliminary data.</text>
</comment>
<evidence type="ECO:0000313" key="3">
    <source>
        <dbReference type="Proteomes" id="UP001530400"/>
    </source>
</evidence>
<accession>A0ABD3P3M7</accession>
<gene>
    <name evidence="2" type="ORF">ACHAWO_002476</name>
</gene>
<reference evidence="2 3" key="1">
    <citation type="submission" date="2024-10" db="EMBL/GenBank/DDBJ databases">
        <title>Updated reference genomes for cyclostephanoid diatoms.</title>
        <authorList>
            <person name="Roberts W.R."/>
            <person name="Alverson A.J."/>
        </authorList>
    </citation>
    <scope>NUCLEOTIDE SEQUENCE [LARGE SCALE GENOMIC DNA]</scope>
    <source>
        <strain evidence="2 3">AJA010-31</strain>
    </source>
</reference>
<feature type="compositionally biased region" description="Basic and acidic residues" evidence="1">
    <location>
        <begin position="70"/>
        <end position="82"/>
    </location>
</feature>
<organism evidence="2 3">
    <name type="scientific">Cyclotella atomus</name>
    <dbReference type="NCBI Taxonomy" id="382360"/>
    <lineage>
        <taxon>Eukaryota</taxon>
        <taxon>Sar</taxon>
        <taxon>Stramenopiles</taxon>
        <taxon>Ochrophyta</taxon>
        <taxon>Bacillariophyta</taxon>
        <taxon>Coscinodiscophyceae</taxon>
        <taxon>Thalassiosirophycidae</taxon>
        <taxon>Stephanodiscales</taxon>
        <taxon>Stephanodiscaceae</taxon>
        <taxon>Cyclotella</taxon>
    </lineage>
</organism>
<name>A0ABD3P3M7_9STRA</name>
<dbReference type="Proteomes" id="UP001530400">
    <property type="component" value="Unassembled WGS sequence"/>
</dbReference>
<keyword evidence="3" id="KW-1185">Reference proteome</keyword>
<evidence type="ECO:0000313" key="2">
    <source>
        <dbReference type="EMBL" id="KAL3782889.1"/>
    </source>
</evidence>